<keyword evidence="3" id="KW-1185">Reference proteome</keyword>
<evidence type="ECO:0000313" key="3">
    <source>
        <dbReference type="Proteomes" id="UP001189429"/>
    </source>
</evidence>
<name>A0ABN9X7N6_9DINO</name>
<reference evidence="2" key="1">
    <citation type="submission" date="2023-10" db="EMBL/GenBank/DDBJ databases">
        <authorList>
            <person name="Chen Y."/>
            <person name="Shah S."/>
            <person name="Dougan E. K."/>
            <person name="Thang M."/>
            <person name="Chan C."/>
        </authorList>
    </citation>
    <scope>NUCLEOTIDE SEQUENCE [LARGE SCALE GENOMIC DNA]</scope>
</reference>
<accession>A0ABN9X7N6</accession>
<proteinExistence type="predicted"/>
<evidence type="ECO:0000256" key="1">
    <source>
        <dbReference type="SAM" id="MobiDB-lite"/>
    </source>
</evidence>
<protein>
    <submittedName>
        <fullName evidence="2">Uncharacterized protein</fullName>
    </submittedName>
</protein>
<evidence type="ECO:0000313" key="2">
    <source>
        <dbReference type="EMBL" id="CAK0893859.1"/>
    </source>
</evidence>
<organism evidence="2 3">
    <name type="scientific">Prorocentrum cordatum</name>
    <dbReference type="NCBI Taxonomy" id="2364126"/>
    <lineage>
        <taxon>Eukaryota</taxon>
        <taxon>Sar</taxon>
        <taxon>Alveolata</taxon>
        <taxon>Dinophyceae</taxon>
        <taxon>Prorocentrales</taxon>
        <taxon>Prorocentraceae</taxon>
        <taxon>Prorocentrum</taxon>
    </lineage>
</organism>
<dbReference type="EMBL" id="CAUYUJ010019817">
    <property type="protein sequence ID" value="CAK0893859.1"/>
    <property type="molecule type" value="Genomic_DNA"/>
</dbReference>
<dbReference type="Proteomes" id="UP001189429">
    <property type="component" value="Unassembled WGS sequence"/>
</dbReference>
<gene>
    <name evidence="2" type="ORF">PCOR1329_LOCUS73080</name>
</gene>
<comment type="caution">
    <text evidence="2">The sequence shown here is derived from an EMBL/GenBank/DDBJ whole genome shotgun (WGS) entry which is preliminary data.</text>
</comment>
<feature type="non-terminal residue" evidence="2">
    <location>
        <position position="1"/>
    </location>
</feature>
<feature type="region of interest" description="Disordered" evidence="1">
    <location>
        <begin position="53"/>
        <end position="92"/>
    </location>
</feature>
<sequence>ALWIALEGVAQGPLARAASKSGIPLLVGALTARCHVCKASAVTLLFSLQDVSGPPPGSRTLASGHGPADPPWAPPSLGIDSEPRGAPGRPPGACAAPAVAETFHLTGAPGRRERGGRKGSRLSSVVSLNARPARESFAGASGVDAGNGTDFNFFSFDLYVSSVGVPRFFGRPASAWLRIDVACLHAFPAAACAC</sequence>